<organism evidence="1">
    <name type="scientific">marine sediment metagenome</name>
    <dbReference type="NCBI Taxonomy" id="412755"/>
    <lineage>
        <taxon>unclassified sequences</taxon>
        <taxon>metagenomes</taxon>
        <taxon>ecological metagenomes</taxon>
    </lineage>
</organism>
<dbReference type="EMBL" id="BARW01002657">
    <property type="protein sequence ID" value="GAI59259.1"/>
    <property type="molecule type" value="Genomic_DNA"/>
</dbReference>
<gene>
    <name evidence="1" type="ORF">S12H4_07262</name>
</gene>
<sequence>MIIVRIFKNNAEKFANLISAVSFESCRRRLRLYFSNLNEIKEKIIAGEIIDLPYVTFQKDRRINKKKVRNERRKIYN</sequence>
<reference evidence="1" key="1">
    <citation type="journal article" date="2014" name="Front. Microbiol.">
        <title>High frequency of phylogenetically diverse reductive dehalogenase-homologous genes in deep subseafloor sedimentary metagenomes.</title>
        <authorList>
            <person name="Kawai M."/>
            <person name="Futagami T."/>
            <person name="Toyoda A."/>
            <person name="Takaki Y."/>
            <person name="Nishi S."/>
            <person name="Hori S."/>
            <person name="Arai W."/>
            <person name="Tsubouchi T."/>
            <person name="Morono Y."/>
            <person name="Uchiyama I."/>
            <person name="Ito T."/>
            <person name="Fujiyama A."/>
            <person name="Inagaki F."/>
            <person name="Takami H."/>
        </authorList>
    </citation>
    <scope>NUCLEOTIDE SEQUENCE</scope>
    <source>
        <strain evidence="1">Expedition CK06-06</strain>
    </source>
</reference>
<protein>
    <submittedName>
        <fullName evidence="1">Uncharacterized protein</fullName>
    </submittedName>
</protein>
<dbReference type="AlphaFoldDB" id="X1RUT1"/>
<name>X1RUT1_9ZZZZ</name>
<proteinExistence type="predicted"/>
<comment type="caution">
    <text evidence="1">The sequence shown here is derived from an EMBL/GenBank/DDBJ whole genome shotgun (WGS) entry which is preliminary data.</text>
</comment>
<evidence type="ECO:0000313" key="1">
    <source>
        <dbReference type="EMBL" id="GAI59259.1"/>
    </source>
</evidence>
<accession>X1RUT1</accession>